<evidence type="ECO:0000256" key="1">
    <source>
        <dbReference type="SAM" id="MobiDB-lite"/>
    </source>
</evidence>
<feature type="compositionally biased region" description="Gly residues" evidence="1">
    <location>
        <begin position="85"/>
        <end position="96"/>
    </location>
</feature>
<sequence>MVTATPPAPTAGSAHSSTHHMLVEFINRRNNKEKERGSPCQEAMPPPRRTGLGSRQRPFLFMPPDAPERQTALTGARELAPVELGPGGGGGGGGGRRGPHDARCSRCPRGKPAAAAEEEQERDGQEDPPRAEPEEEDGGEVFSFKYSPGKLRGNQYKKMMTKEELEEEQRVQKEQLEAIFKLMKDNKETFGEMTDGDVQEQLRLYDM</sequence>
<feature type="domain" description="Matrix-remodeling-associated protein 7 helical" evidence="2">
    <location>
        <begin position="145"/>
        <end position="206"/>
    </location>
</feature>
<feature type="compositionally biased region" description="Basic and acidic residues" evidence="1">
    <location>
        <begin position="122"/>
        <end position="132"/>
    </location>
</feature>
<dbReference type="AlphaFoldDB" id="A0A485NF08"/>
<name>A0A485NF08_LYNPA</name>
<protein>
    <recommendedName>
        <fullName evidence="2">Matrix-remodeling-associated protein 7 helical domain-containing protein</fullName>
    </recommendedName>
</protein>
<dbReference type="Proteomes" id="UP000386466">
    <property type="component" value="Unassembled WGS sequence"/>
</dbReference>
<evidence type="ECO:0000259" key="2">
    <source>
        <dbReference type="Pfam" id="PF25473"/>
    </source>
</evidence>
<dbReference type="EMBL" id="CAAGRJ010016374">
    <property type="protein sequence ID" value="VFV32085.1"/>
    <property type="molecule type" value="Genomic_DNA"/>
</dbReference>
<evidence type="ECO:0000313" key="4">
    <source>
        <dbReference type="Proteomes" id="UP000386466"/>
    </source>
</evidence>
<dbReference type="InterPro" id="IPR057534">
    <property type="entry name" value="MXRA7_helical"/>
</dbReference>
<feature type="region of interest" description="Disordered" evidence="1">
    <location>
        <begin position="24"/>
        <end position="148"/>
    </location>
</feature>
<reference evidence="3 4" key="1">
    <citation type="submission" date="2019-01" db="EMBL/GenBank/DDBJ databases">
        <authorList>
            <person name="Alioto T."/>
            <person name="Alioto T."/>
        </authorList>
    </citation>
    <scope>NUCLEOTIDE SEQUENCE [LARGE SCALE GENOMIC DNA]</scope>
</reference>
<organism evidence="3 4">
    <name type="scientific">Lynx pardinus</name>
    <name type="common">Iberian lynx</name>
    <name type="synonym">Felis pardina</name>
    <dbReference type="NCBI Taxonomy" id="191816"/>
    <lineage>
        <taxon>Eukaryota</taxon>
        <taxon>Metazoa</taxon>
        <taxon>Chordata</taxon>
        <taxon>Craniata</taxon>
        <taxon>Vertebrata</taxon>
        <taxon>Euteleostomi</taxon>
        <taxon>Mammalia</taxon>
        <taxon>Eutheria</taxon>
        <taxon>Laurasiatheria</taxon>
        <taxon>Carnivora</taxon>
        <taxon>Feliformia</taxon>
        <taxon>Felidae</taxon>
        <taxon>Felinae</taxon>
        <taxon>Lynx</taxon>
    </lineage>
</organism>
<accession>A0A485NF08</accession>
<dbReference type="InterPro" id="IPR026622">
    <property type="entry name" value="Mxra7"/>
</dbReference>
<dbReference type="PANTHER" id="PTHR21845">
    <property type="entry name" value="TRANSMEMBRANE ANCHOR PROTEIN 1"/>
    <property type="match status" value="1"/>
</dbReference>
<dbReference type="PANTHER" id="PTHR21845:SF2">
    <property type="entry name" value="MATRIX-REMODELING-ASSOCIATED PROTEIN 7"/>
    <property type="match status" value="1"/>
</dbReference>
<dbReference type="Pfam" id="PF25473">
    <property type="entry name" value="MXRA7_helical"/>
    <property type="match status" value="1"/>
</dbReference>
<keyword evidence="4" id="KW-1185">Reference proteome</keyword>
<gene>
    <name evidence="3" type="ORF">LYPA_23C005678</name>
</gene>
<proteinExistence type="predicted"/>
<evidence type="ECO:0000313" key="3">
    <source>
        <dbReference type="EMBL" id="VFV32085.1"/>
    </source>
</evidence>
<feature type="compositionally biased region" description="Basic and acidic residues" evidence="1">
    <location>
        <begin position="26"/>
        <end position="37"/>
    </location>
</feature>